<dbReference type="EMBL" id="CAJOAX010002013">
    <property type="protein sequence ID" value="CAF3764051.1"/>
    <property type="molecule type" value="Genomic_DNA"/>
</dbReference>
<name>A0A818Z376_9BILA</name>
<reference evidence="3" key="1">
    <citation type="submission" date="2021-02" db="EMBL/GenBank/DDBJ databases">
        <authorList>
            <person name="Nowell W R."/>
        </authorList>
    </citation>
    <scope>NUCLEOTIDE SEQUENCE</scope>
</reference>
<dbReference type="EMBL" id="CAJOBE010006057">
    <property type="protein sequence ID" value="CAF3994620.1"/>
    <property type="molecule type" value="Genomic_DNA"/>
</dbReference>
<organism evidence="3 5">
    <name type="scientific">Rotaria sordida</name>
    <dbReference type="NCBI Taxonomy" id="392033"/>
    <lineage>
        <taxon>Eukaryota</taxon>
        <taxon>Metazoa</taxon>
        <taxon>Spiralia</taxon>
        <taxon>Gnathifera</taxon>
        <taxon>Rotifera</taxon>
        <taxon>Eurotatoria</taxon>
        <taxon>Bdelloidea</taxon>
        <taxon>Philodinida</taxon>
        <taxon>Philodinidae</taxon>
        <taxon>Rotaria</taxon>
    </lineage>
</organism>
<dbReference type="Gene3D" id="3.40.50.11350">
    <property type="match status" value="1"/>
</dbReference>
<evidence type="ECO:0000313" key="2">
    <source>
        <dbReference type="EMBL" id="CAF0962810.1"/>
    </source>
</evidence>
<sequence>MRNTRVFIASDSEQASSKIALQFPNQTITVPGPILHIDLPAEGVDRDHGFLKVVIDFYALGECHTSILTPSGFSALANRRRIDPYQNLFKYEDSNRRIERCHNVYEYGPPPKIMNSQLYCRVVFNCSSREM</sequence>
<evidence type="ECO:0000313" key="3">
    <source>
        <dbReference type="EMBL" id="CAF3764051.1"/>
    </source>
</evidence>
<dbReference type="Proteomes" id="UP000663874">
    <property type="component" value="Unassembled WGS sequence"/>
</dbReference>
<dbReference type="OrthoDB" id="9979734at2759"/>
<dbReference type="AlphaFoldDB" id="A0A818Z376"/>
<comment type="caution">
    <text evidence="3">The sequence shown here is derived from an EMBL/GenBank/DDBJ whole genome shotgun (WGS) entry which is preliminary data.</text>
</comment>
<dbReference type="EMBL" id="CAJNOU010000332">
    <property type="protein sequence ID" value="CAF0962163.1"/>
    <property type="molecule type" value="Genomic_DNA"/>
</dbReference>
<gene>
    <name evidence="4" type="ORF">FNK824_LOCUS25592</name>
    <name evidence="3" type="ORF">OTI717_LOCUS16280</name>
    <name evidence="2" type="ORF">RFH988_LOCUS12234</name>
    <name evidence="1" type="ORF">SEV965_LOCUS8821</name>
</gene>
<dbReference type="EMBL" id="CAJNOO010000505">
    <property type="protein sequence ID" value="CAF0962810.1"/>
    <property type="molecule type" value="Genomic_DNA"/>
</dbReference>
<proteinExistence type="predicted"/>
<evidence type="ECO:0000313" key="4">
    <source>
        <dbReference type="EMBL" id="CAF3994620.1"/>
    </source>
</evidence>
<evidence type="ECO:0000313" key="5">
    <source>
        <dbReference type="Proteomes" id="UP000663823"/>
    </source>
</evidence>
<dbReference type="Proteomes" id="UP000663882">
    <property type="component" value="Unassembled WGS sequence"/>
</dbReference>
<accession>A0A818Z376</accession>
<protein>
    <submittedName>
        <fullName evidence="3">Uncharacterized protein</fullName>
    </submittedName>
</protein>
<dbReference type="Proteomes" id="UP000663823">
    <property type="component" value="Unassembled WGS sequence"/>
</dbReference>
<dbReference type="Proteomes" id="UP000663889">
    <property type="component" value="Unassembled WGS sequence"/>
</dbReference>
<evidence type="ECO:0000313" key="1">
    <source>
        <dbReference type="EMBL" id="CAF0962163.1"/>
    </source>
</evidence>